<keyword evidence="1" id="KW-0805">Transcription regulation</keyword>
<dbReference type="EMBL" id="JBHUCO010000009">
    <property type="protein sequence ID" value="MFD1517537.1"/>
    <property type="molecule type" value="Genomic_DNA"/>
</dbReference>
<dbReference type="SUPFAM" id="SSF46785">
    <property type="entry name" value="Winged helix' DNA-binding domain"/>
    <property type="match status" value="1"/>
</dbReference>
<name>A0ABW4ERI3_9PSEU</name>
<dbReference type="Pfam" id="PF01614">
    <property type="entry name" value="IclR_C"/>
    <property type="match status" value="1"/>
</dbReference>
<evidence type="ECO:0000313" key="7">
    <source>
        <dbReference type="Proteomes" id="UP001597114"/>
    </source>
</evidence>
<evidence type="ECO:0000259" key="5">
    <source>
        <dbReference type="PROSITE" id="PS51078"/>
    </source>
</evidence>
<dbReference type="RefSeq" id="WP_344721100.1">
    <property type="nucleotide sequence ID" value="NZ_BAAAUS010000007.1"/>
</dbReference>
<feature type="domain" description="IclR-ED" evidence="5">
    <location>
        <begin position="70"/>
        <end position="249"/>
    </location>
</feature>
<dbReference type="PANTHER" id="PTHR30136">
    <property type="entry name" value="HELIX-TURN-HELIX TRANSCRIPTIONAL REGULATOR, ICLR FAMILY"/>
    <property type="match status" value="1"/>
</dbReference>
<dbReference type="Pfam" id="PF09339">
    <property type="entry name" value="HTH_IclR"/>
    <property type="match status" value="1"/>
</dbReference>
<feature type="domain" description="HTH iclR-type" evidence="4">
    <location>
        <begin position="8"/>
        <end position="69"/>
    </location>
</feature>
<accession>A0ABW4ERI3</accession>
<dbReference type="InterPro" id="IPR029016">
    <property type="entry name" value="GAF-like_dom_sf"/>
</dbReference>
<protein>
    <submittedName>
        <fullName evidence="6">IclR family transcriptional regulator</fullName>
    </submittedName>
</protein>
<dbReference type="Proteomes" id="UP001597114">
    <property type="component" value="Unassembled WGS sequence"/>
</dbReference>
<evidence type="ECO:0000256" key="3">
    <source>
        <dbReference type="ARBA" id="ARBA00023163"/>
    </source>
</evidence>
<evidence type="ECO:0000259" key="4">
    <source>
        <dbReference type="PROSITE" id="PS51077"/>
    </source>
</evidence>
<keyword evidence="3" id="KW-0804">Transcription</keyword>
<comment type="caution">
    <text evidence="6">The sequence shown here is derived from an EMBL/GenBank/DDBJ whole genome shotgun (WGS) entry which is preliminary data.</text>
</comment>
<dbReference type="Gene3D" id="1.10.10.10">
    <property type="entry name" value="Winged helix-like DNA-binding domain superfamily/Winged helix DNA-binding domain"/>
    <property type="match status" value="1"/>
</dbReference>
<keyword evidence="2" id="KW-0238">DNA-binding</keyword>
<dbReference type="InterPro" id="IPR014757">
    <property type="entry name" value="Tscrpt_reg_IclR_C"/>
</dbReference>
<evidence type="ECO:0000256" key="2">
    <source>
        <dbReference type="ARBA" id="ARBA00023125"/>
    </source>
</evidence>
<keyword evidence="7" id="KW-1185">Reference proteome</keyword>
<reference evidence="7" key="1">
    <citation type="journal article" date="2019" name="Int. J. Syst. Evol. Microbiol.">
        <title>The Global Catalogue of Microorganisms (GCM) 10K type strain sequencing project: providing services to taxonomists for standard genome sequencing and annotation.</title>
        <authorList>
            <consortium name="The Broad Institute Genomics Platform"/>
            <consortium name="The Broad Institute Genome Sequencing Center for Infectious Disease"/>
            <person name="Wu L."/>
            <person name="Ma J."/>
        </authorList>
    </citation>
    <scope>NUCLEOTIDE SEQUENCE [LARGE SCALE GENOMIC DNA]</scope>
    <source>
        <strain evidence="7">CCM 7043</strain>
    </source>
</reference>
<proteinExistence type="predicted"/>
<dbReference type="PANTHER" id="PTHR30136:SF24">
    <property type="entry name" value="HTH-TYPE TRANSCRIPTIONAL REPRESSOR ALLR"/>
    <property type="match status" value="1"/>
</dbReference>
<dbReference type="InterPro" id="IPR050707">
    <property type="entry name" value="HTH_MetabolicPath_Reg"/>
</dbReference>
<evidence type="ECO:0000313" key="6">
    <source>
        <dbReference type="EMBL" id="MFD1517537.1"/>
    </source>
</evidence>
<dbReference type="InterPro" id="IPR036390">
    <property type="entry name" value="WH_DNA-bd_sf"/>
</dbReference>
<dbReference type="PROSITE" id="PS51077">
    <property type="entry name" value="HTH_ICLR"/>
    <property type="match status" value="1"/>
</dbReference>
<dbReference type="PROSITE" id="PS51078">
    <property type="entry name" value="ICLR_ED"/>
    <property type="match status" value="1"/>
</dbReference>
<dbReference type="InterPro" id="IPR036388">
    <property type="entry name" value="WH-like_DNA-bd_sf"/>
</dbReference>
<sequence>MAHKSAGRSALARVLAVLETFDQDNSALTVSRISKRSGLPVPTVYRIVAELLEMGLLERGSDRRLHVGVRLWEIASRAPRALGLREAAMPFMEDLHAATRQHTQLYVLEGCDALVIERLSTRSAVTNVTQVGDRQPLHATTGGLVLLAHASLHMQDSFLSAPMRAYTPNTPTDPAELRRILANIRTRGYVVCDGYITPDALGVGTPVYSPSGDVIAALSVVVPRDGAQPMTHVRALRLSSRGITDALGKPQVRHGPQNIRLFPFVNNEQL</sequence>
<organism evidence="6 7">
    <name type="scientific">Pseudonocardia yunnanensis</name>
    <dbReference type="NCBI Taxonomy" id="58107"/>
    <lineage>
        <taxon>Bacteria</taxon>
        <taxon>Bacillati</taxon>
        <taxon>Actinomycetota</taxon>
        <taxon>Actinomycetes</taxon>
        <taxon>Pseudonocardiales</taxon>
        <taxon>Pseudonocardiaceae</taxon>
        <taxon>Pseudonocardia</taxon>
    </lineage>
</organism>
<evidence type="ECO:0000256" key="1">
    <source>
        <dbReference type="ARBA" id="ARBA00023015"/>
    </source>
</evidence>
<gene>
    <name evidence="6" type="ORF">ACFSJD_08565</name>
</gene>
<dbReference type="SMART" id="SM00346">
    <property type="entry name" value="HTH_ICLR"/>
    <property type="match status" value="1"/>
</dbReference>
<dbReference type="SUPFAM" id="SSF55781">
    <property type="entry name" value="GAF domain-like"/>
    <property type="match status" value="1"/>
</dbReference>
<dbReference type="Gene3D" id="3.30.450.40">
    <property type="match status" value="1"/>
</dbReference>
<dbReference type="InterPro" id="IPR005471">
    <property type="entry name" value="Tscrpt_reg_IclR_N"/>
</dbReference>